<dbReference type="PRINTS" id="PR00111">
    <property type="entry name" value="ABHYDROLASE"/>
</dbReference>
<evidence type="ECO:0000256" key="2">
    <source>
        <dbReference type="ARBA" id="ARBA00022801"/>
    </source>
</evidence>
<dbReference type="PANTHER" id="PTHR43798">
    <property type="entry name" value="MONOACYLGLYCEROL LIPASE"/>
    <property type="match status" value="1"/>
</dbReference>
<dbReference type="GO" id="GO:0016020">
    <property type="term" value="C:membrane"/>
    <property type="evidence" value="ECO:0007669"/>
    <property type="project" value="TreeGrafter"/>
</dbReference>
<accession>A0A316FM19</accession>
<organism evidence="4 5">
    <name type="scientific">Pleionea mediterranea</name>
    <dbReference type="NCBI Taxonomy" id="523701"/>
    <lineage>
        <taxon>Bacteria</taxon>
        <taxon>Pseudomonadati</taxon>
        <taxon>Pseudomonadota</taxon>
        <taxon>Gammaproteobacteria</taxon>
        <taxon>Oceanospirillales</taxon>
        <taxon>Pleioneaceae</taxon>
        <taxon>Pleionea</taxon>
    </lineage>
</organism>
<name>A0A316FM19_9GAMM</name>
<evidence type="ECO:0000256" key="1">
    <source>
        <dbReference type="ARBA" id="ARBA00008645"/>
    </source>
</evidence>
<dbReference type="InterPro" id="IPR050266">
    <property type="entry name" value="AB_hydrolase_sf"/>
</dbReference>
<dbReference type="Proteomes" id="UP000245790">
    <property type="component" value="Unassembled WGS sequence"/>
</dbReference>
<dbReference type="SUPFAM" id="SSF53474">
    <property type="entry name" value="alpha/beta-Hydrolases"/>
    <property type="match status" value="1"/>
</dbReference>
<keyword evidence="2" id="KW-0378">Hydrolase</keyword>
<feature type="domain" description="AB hydrolase-1" evidence="3">
    <location>
        <begin position="25"/>
        <end position="265"/>
    </location>
</feature>
<evidence type="ECO:0000313" key="4">
    <source>
        <dbReference type="EMBL" id="PWK49225.1"/>
    </source>
</evidence>
<dbReference type="InterPro" id="IPR000073">
    <property type="entry name" value="AB_hydrolase_1"/>
</dbReference>
<reference evidence="4 5" key="1">
    <citation type="submission" date="2018-05" db="EMBL/GenBank/DDBJ databases">
        <title>Genomic Encyclopedia of Type Strains, Phase IV (KMG-IV): sequencing the most valuable type-strain genomes for metagenomic binning, comparative biology and taxonomic classification.</title>
        <authorList>
            <person name="Goeker M."/>
        </authorList>
    </citation>
    <scope>NUCLEOTIDE SEQUENCE [LARGE SCALE GENOMIC DNA]</scope>
    <source>
        <strain evidence="4 5">DSM 25350</strain>
    </source>
</reference>
<dbReference type="RefSeq" id="WP_170115232.1">
    <property type="nucleotide sequence ID" value="NZ_QGGU01000008.1"/>
</dbReference>
<dbReference type="PANTHER" id="PTHR43798:SF14">
    <property type="entry name" value="SERINE HYDROLASE-LIKE PROTEIN DDB_G0286239"/>
    <property type="match status" value="1"/>
</dbReference>
<dbReference type="InterPro" id="IPR029058">
    <property type="entry name" value="AB_hydrolase_fold"/>
</dbReference>
<dbReference type="EMBL" id="QGGU01000008">
    <property type="protein sequence ID" value="PWK49225.1"/>
    <property type="molecule type" value="Genomic_DNA"/>
</dbReference>
<dbReference type="Pfam" id="PF00561">
    <property type="entry name" value="Abhydrolase_1"/>
    <property type="match status" value="1"/>
</dbReference>
<gene>
    <name evidence="4" type="ORF">C8D97_108135</name>
</gene>
<dbReference type="Gene3D" id="3.40.50.1820">
    <property type="entry name" value="alpha/beta hydrolase"/>
    <property type="match status" value="1"/>
</dbReference>
<comment type="caution">
    <text evidence="4">The sequence shown here is derived from an EMBL/GenBank/DDBJ whole genome shotgun (WGS) entry which is preliminary data.</text>
</comment>
<protein>
    <submittedName>
        <fullName evidence="4">Pimeloyl-ACP methyl ester carboxylesterase</fullName>
    </submittedName>
</protein>
<proteinExistence type="inferred from homology"/>
<comment type="similarity">
    <text evidence="1">Belongs to the AB hydrolase superfamily.</text>
</comment>
<evidence type="ECO:0000259" key="3">
    <source>
        <dbReference type="Pfam" id="PF00561"/>
    </source>
</evidence>
<evidence type="ECO:0000313" key="5">
    <source>
        <dbReference type="Proteomes" id="UP000245790"/>
    </source>
</evidence>
<sequence>MIQHNLSLCGTQCAVHEYGLSDGEPIILLHGWLDNLASFETLIPFFKQYRVIALDFPGHGFSSHLPEGMAYHFFDLVYVIQDLIAAFKLDSVTLIGHSMGGAASTLVASVNESVKRLILLEALGPLTVSAKGTVELMQKALAERAKINNKSLRLFESEAQAISVRASHSNMDADIIAPVVRRGLLNKGNGFQWRSDPRLRIASINRLTESQLEPLLKKITCPVLLIEADKGLFADNQAIQARKQLLNNLTTKVLTGGHHVHMEQPEKTAAMIVDFIEKESLD</sequence>
<dbReference type="GO" id="GO:0016787">
    <property type="term" value="F:hydrolase activity"/>
    <property type="evidence" value="ECO:0007669"/>
    <property type="project" value="UniProtKB-KW"/>
</dbReference>
<dbReference type="AlphaFoldDB" id="A0A316FM19"/>
<keyword evidence="5" id="KW-1185">Reference proteome</keyword>